<reference evidence="2" key="1">
    <citation type="journal article" date="2020" name="Fungal Divers.">
        <title>Resolving the Mortierellaceae phylogeny through synthesis of multi-gene phylogenetics and phylogenomics.</title>
        <authorList>
            <person name="Vandepol N."/>
            <person name="Liber J."/>
            <person name="Desiro A."/>
            <person name="Na H."/>
            <person name="Kennedy M."/>
            <person name="Barry K."/>
            <person name="Grigoriev I.V."/>
            <person name="Miller A.N."/>
            <person name="O'Donnell K."/>
            <person name="Stajich J.E."/>
            <person name="Bonito G."/>
        </authorList>
    </citation>
    <scope>NUCLEOTIDE SEQUENCE</scope>
    <source>
        <strain evidence="2">MES-2147</strain>
    </source>
</reference>
<dbReference type="AlphaFoldDB" id="A0A9P6JF85"/>
<dbReference type="Proteomes" id="UP000749646">
    <property type="component" value="Unassembled WGS sequence"/>
</dbReference>
<feature type="non-terminal residue" evidence="2">
    <location>
        <position position="180"/>
    </location>
</feature>
<feature type="compositionally biased region" description="Acidic residues" evidence="1">
    <location>
        <begin position="155"/>
        <end position="164"/>
    </location>
</feature>
<accession>A0A9P6JF85</accession>
<evidence type="ECO:0000256" key="1">
    <source>
        <dbReference type="SAM" id="MobiDB-lite"/>
    </source>
</evidence>
<organism evidence="2 3">
    <name type="scientific">Modicella reniformis</name>
    <dbReference type="NCBI Taxonomy" id="1440133"/>
    <lineage>
        <taxon>Eukaryota</taxon>
        <taxon>Fungi</taxon>
        <taxon>Fungi incertae sedis</taxon>
        <taxon>Mucoromycota</taxon>
        <taxon>Mortierellomycotina</taxon>
        <taxon>Mortierellomycetes</taxon>
        <taxon>Mortierellales</taxon>
        <taxon>Mortierellaceae</taxon>
        <taxon>Modicella</taxon>
    </lineage>
</organism>
<feature type="compositionally biased region" description="Low complexity" evidence="1">
    <location>
        <begin position="16"/>
        <end position="41"/>
    </location>
</feature>
<protein>
    <submittedName>
        <fullName evidence="2">Uncharacterized protein</fullName>
    </submittedName>
</protein>
<dbReference type="EMBL" id="JAAAHW010005441">
    <property type="protein sequence ID" value="KAF9968790.1"/>
    <property type="molecule type" value="Genomic_DNA"/>
</dbReference>
<name>A0A9P6JF85_9FUNG</name>
<feature type="compositionally biased region" description="Basic and acidic residues" evidence="1">
    <location>
        <begin position="142"/>
        <end position="153"/>
    </location>
</feature>
<sequence length="180" mass="19790">MNKSIPTPRKKGGGSTSLSGATSTNDTQTTQQLEQETRATTSSGDDGSSEWETESTLSDIGSDHDDSDENEGNIIPFTSYVFSTDDEDDDDDIEGITEDELDGIPSQYHHLFGLDNIGDTLAPHLRAVRRSTDEDVMSEFSGDEKYEPKKTYSGEDGEGDDDMMDINPQERLFSDDKNVT</sequence>
<proteinExistence type="predicted"/>
<keyword evidence="3" id="KW-1185">Reference proteome</keyword>
<evidence type="ECO:0000313" key="2">
    <source>
        <dbReference type="EMBL" id="KAF9968790.1"/>
    </source>
</evidence>
<evidence type="ECO:0000313" key="3">
    <source>
        <dbReference type="Proteomes" id="UP000749646"/>
    </source>
</evidence>
<feature type="region of interest" description="Disordered" evidence="1">
    <location>
        <begin position="131"/>
        <end position="180"/>
    </location>
</feature>
<feature type="compositionally biased region" description="Acidic residues" evidence="1">
    <location>
        <begin position="84"/>
        <end position="94"/>
    </location>
</feature>
<feature type="region of interest" description="Disordered" evidence="1">
    <location>
        <begin position="1"/>
        <end position="94"/>
    </location>
</feature>
<comment type="caution">
    <text evidence="2">The sequence shown here is derived from an EMBL/GenBank/DDBJ whole genome shotgun (WGS) entry which is preliminary data.</text>
</comment>
<gene>
    <name evidence="2" type="ORF">BGZ65_012575</name>
</gene>